<feature type="compositionally biased region" description="Basic and acidic residues" evidence="1">
    <location>
        <begin position="571"/>
        <end position="580"/>
    </location>
</feature>
<dbReference type="Proteomes" id="UP000054561">
    <property type="component" value="Unassembled WGS sequence"/>
</dbReference>
<feature type="compositionally biased region" description="Basic and acidic residues" evidence="1">
    <location>
        <begin position="714"/>
        <end position="724"/>
    </location>
</feature>
<reference evidence="4 5" key="1">
    <citation type="submission" date="2014-03" db="EMBL/GenBank/DDBJ databases">
        <title>The Genome Sequence of Plasmodium fragile nilgiri.</title>
        <authorList>
            <consortium name="The Broad Institute Genomics Platform"/>
            <consortium name="The Broad Institute Genome Sequencing Center for Infectious Disease"/>
            <person name="Neafsey D."/>
            <person name="Duraisingh M."/>
            <person name="Young S.K."/>
            <person name="Zeng Q."/>
            <person name="Gargeya S."/>
            <person name="Abouelleil A."/>
            <person name="Alvarado L."/>
            <person name="Chapman S.B."/>
            <person name="Gainer-Dewar J."/>
            <person name="Goldberg J."/>
            <person name="Griggs A."/>
            <person name="Gujja S."/>
            <person name="Hansen M."/>
            <person name="Howarth C."/>
            <person name="Imamovic A."/>
            <person name="Larimer J."/>
            <person name="Pearson M."/>
            <person name="Poon T.W."/>
            <person name="Priest M."/>
            <person name="Roberts A."/>
            <person name="Saif S."/>
            <person name="Shea T."/>
            <person name="Sykes S."/>
            <person name="Wortman J."/>
            <person name="Nusbaum C."/>
            <person name="Birren B."/>
        </authorList>
    </citation>
    <scope>NUCLEOTIDE SEQUENCE [LARGE SCALE GENOMIC DNA]</scope>
    <source>
        <strain evidence="5">nilgiri</strain>
    </source>
</reference>
<feature type="compositionally biased region" description="Low complexity" evidence="1">
    <location>
        <begin position="745"/>
        <end position="760"/>
    </location>
</feature>
<dbReference type="EMBL" id="KQ001662">
    <property type="protein sequence ID" value="KJP88400.1"/>
    <property type="molecule type" value="Genomic_DNA"/>
</dbReference>
<dbReference type="VEuPathDB" id="PlasmoDB:AK88_02017"/>
<feature type="compositionally biased region" description="Polar residues" evidence="1">
    <location>
        <begin position="380"/>
        <end position="396"/>
    </location>
</feature>
<dbReference type="InterPro" id="IPR021620">
    <property type="entry name" value="EBA-175_C"/>
</dbReference>
<dbReference type="Pfam" id="PF12887">
    <property type="entry name" value="SICA_alpha"/>
    <property type="match status" value="1"/>
</dbReference>
<feature type="compositionally biased region" description="Polar residues" evidence="1">
    <location>
        <begin position="654"/>
        <end position="669"/>
    </location>
</feature>
<dbReference type="InterPro" id="IPR043057">
    <property type="entry name" value="EBA-175_C_sf"/>
</dbReference>
<feature type="compositionally biased region" description="Polar residues" evidence="1">
    <location>
        <begin position="622"/>
        <end position="643"/>
    </location>
</feature>
<feature type="compositionally biased region" description="Basic and acidic residues" evidence="1">
    <location>
        <begin position="496"/>
        <end position="522"/>
    </location>
</feature>
<feature type="compositionally biased region" description="Low complexity" evidence="1">
    <location>
        <begin position="594"/>
        <end position="607"/>
    </location>
</feature>
<accession>A0A0D9QMT0</accession>
<feature type="region of interest" description="Disordered" evidence="1">
    <location>
        <begin position="369"/>
        <end position="728"/>
    </location>
</feature>
<dbReference type="Gene3D" id="1.10.1740.170">
    <property type="entry name" value="Erythrocyte binding antigen 175 region VI"/>
    <property type="match status" value="1"/>
</dbReference>
<evidence type="ECO:0000313" key="4">
    <source>
        <dbReference type="EMBL" id="KJP88400.1"/>
    </source>
</evidence>
<feature type="compositionally biased region" description="Basic and acidic residues" evidence="1">
    <location>
        <begin position="813"/>
        <end position="837"/>
    </location>
</feature>
<evidence type="ECO:0000259" key="3">
    <source>
        <dbReference type="Pfam" id="PF12887"/>
    </source>
</evidence>
<feature type="compositionally biased region" description="Basic and acidic residues" evidence="1">
    <location>
        <begin position="433"/>
        <end position="443"/>
    </location>
</feature>
<dbReference type="OrthoDB" id="376429at2759"/>
<evidence type="ECO:0000313" key="5">
    <source>
        <dbReference type="Proteomes" id="UP000054561"/>
    </source>
</evidence>
<feature type="compositionally biased region" description="Polar residues" evidence="1">
    <location>
        <begin position="773"/>
        <end position="810"/>
    </location>
</feature>
<dbReference type="AlphaFoldDB" id="A0A0D9QMT0"/>
<evidence type="ECO:0000256" key="1">
    <source>
        <dbReference type="SAM" id="MobiDB-lite"/>
    </source>
</evidence>
<gene>
    <name evidence="4" type="ORF">AK88_02017</name>
</gene>
<name>A0A0D9QMT0_PLAFR</name>
<dbReference type="Pfam" id="PF11556">
    <property type="entry name" value="EBA-175_VI"/>
    <property type="match status" value="1"/>
</dbReference>
<feature type="compositionally biased region" description="Polar residues" evidence="1">
    <location>
        <begin position="480"/>
        <end position="492"/>
    </location>
</feature>
<feature type="compositionally biased region" description="Low complexity" evidence="1">
    <location>
        <begin position="457"/>
        <end position="475"/>
    </location>
</feature>
<organism evidence="4 5">
    <name type="scientific">Plasmodium fragile</name>
    <dbReference type="NCBI Taxonomy" id="5857"/>
    <lineage>
        <taxon>Eukaryota</taxon>
        <taxon>Sar</taxon>
        <taxon>Alveolata</taxon>
        <taxon>Apicomplexa</taxon>
        <taxon>Aconoidasida</taxon>
        <taxon>Haemosporida</taxon>
        <taxon>Plasmodiidae</taxon>
        <taxon>Plasmodium</taxon>
        <taxon>Plasmodium (Plasmodium)</taxon>
    </lineage>
</organism>
<proteinExistence type="predicted"/>
<feature type="region of interest" description="Disordered" evidence="1">
    <location>
        <begin position="745"/>
        <end position="837"/>
    </location>
</feature>
<protein>
    <recommendedName>
        <fullName evidence="6">Schizont-infected cell agglutination extracellular alpha domain-containing protein</fullName>
    </recommendedName>
</protein>
<feature type="domain" description="Erythrocyte binding antigen 175 C-terminal" evidence="2">
    <location>
        <begin position="901"/>
        <end position="979"/>
    </location>
</feature>
<evidence type="ECO:0000259" key="2">
    <source>
        <dbReference type="Pfam" id="PF11556"/>
    </source>
</evidence>
<keyword evidence="5" id="KW-1185">Reference proteome</keyword>
<dbReference type="RefSeq" id="XP_012335074.1">
    <property type="nucleotide sequence ID" value="XM_012479651.1"/>
</dbReference>
<dbReference type="InterPro" id="IPR024290">
    <property type="entry name" value="SICA_extracell_a"/>
</dbReference>
<evidence type="ECO:0008006" key="6">
    <source>
        <dbReference type="Google" id="ProtNLM"/>
    </source>
</evidence>
<feature type="compositionally biased region" description="Polar residues" evidence="1">
    <location>
        <begin position="703"/>
        <end position="713"/>
    </location>
</feature>
<sequence length="987" mass="108266">MMRSISFFHFPSQAHNVLLEGAIETISECKNEYEQRESCYKVAKCYPSNGKDVMQQWLEAINERRTEHNLQYRYDIAEFKIKYTQMNEKRTSRMLNESIYEEQNTVDNEYMVDLYNKDNDFIVKYFTNSMVKWIQGEKISGRSKYSERIWDDMREVFREFSEYIGNDENEFRVLCDDEVEGEEKIKEEDKPVCEIAAKILSYMDGVHSKEGMKTSGDGERGEIRSTIRCIMGNAYIWELLRRTCGRKDGIEYAMRAIRQLKNDMKNEHNDGGCVDLHWEGLNMTDKNIEETGAGRIRDNKGIMGIMEQININDECTGLNKNGARVNSMDDVNGLRKEIMEQIKRLQGAVGEIRKIVTGEHMGIEHTGNLPVNTGGHMPPSNATSPNKGSTEGNTIARTGETDDANPIMKTTRPTSVKLEASKGNKGASANDNNKQEQSSRPHDNVTNPFGGTGNIQISTGTISPSSSPSSGSPTPVLTGTAENAQLAATESVAQKEAPKTQERENVASDKSDETAEHSKEDLVVSTDVSPGDQGRLGEEGNSGHQHDKASASNQAHSEGDPSNRDGVQAAKEQKSKDDHSAPTTTTGDASHVKATAAASSEIASTHTVPTGAPALSPPGDETIQTAKDTGQTTPGTGENQPSGLSAVGGGSTEPAKNTDPTGQNITLDSTKAPEVAANPVSTKDVAVPDGGKDDSPPRDPSGNVGSDVNAEQSNPKKDYTKDPWDFTDIPGFHDFSVVDGKRSGTAIHGGSSSSSASGITVKPDIRAPLATDSVPTPGSEPNTNITVPNENGHLGSNVSVHGTANDTVHTLKNKNDTSEKDLQKHNFRNNDMRHGEPKLEQTRGAKGYHKDSIMNDEAQGREHVNEDIFMTSRGSNHLNSLNNLSNRKLNIDQYKSRDVNATRKNIIYLSEVRKCNNIISLVYCKSTEDRTSSGTCSRERSKNLCCSISDFCLNYFVAGSDEYFNCMKKEFQDPLYMCFTTGSFRGM</sequence>
<dbReference type="GeneID" id="24267331"/>
<feature type="domain" description="Schizont-infected cell agglutination extracellular alpha" evidence="3">
    <location>
        <begin position="133"/>
        <end position="285"/>
    </location>
</feature>